<gene>
    <name evidence="2" type="ORF">M419DRAFT_9323</name>
</gene>
<evidence type="ECO:0000259" key="1">
    <source>
        <dbReference type="PROSITE" id="PS50837"/>
    </source>
</evidence>
<dbReference type="InterPro" id="IPR027417">
    <property type="entry name" value="P-loop_NTPase"/>
</dbReference>
<dbReference type="InterPro" id="IPR056251">
    <property type="entry name" value="Arm_rpt_dom"/>
</dbReference>
<dbReference type="SUPFAM" id="SSF52540">
    <property type="entry name" value="P-loop containing nucleoside triphosphate hydrolases"/>
    <property type="match status" value="1"/>
</dbReference>
<sequence>MIDEFTQNPSETYAIEITPLASLVNVDDYVRLFGTFHNVISAAAVDGKIVYTELLRAFEAFLHCRQTGLAGTKLNLGSAMLSIQKALDRAVDAAHDQTKYTSIRALSAVLDAMNEVKAEGIADVKVQNLLRRLEKLRYHKELRLAEAASYSYQALLAIPTDVSPWKKIGSSVAKTLMGGAKVAGSVSSLDPSKLVEGLVDLTEVPVLISSIIEVIKSCGDLVGDAPGTDKAFKTMKKPKDWYIALRATDGLVWANAPKHLEALLRHPDLSCREVKGFLCGLCAQLEMARSLNHEQVCDVLQAFITAQASRTKSCRVLEWARLVTRSPQLDSPNLPRYRRRKVYHSDVERARVISQQPRRQLLDNAWRKCHRVREFYADQMLRDHYADEDLKLLRIERLDGSRISLDECYINLAVVRASGDNALGTDSDTPSPSPFSILRRLDIWEPPKSERVDLETLFERRNGVSVGAAMDGSSRDIPMRILIRGQAGVGKTTLCKKMVYEFLYKDMWAEAIDRVIWIPLRQIKSSLFLGGQSIANLLSGPLPDAEKAGEGTLGEALDRSFTEDPSRTLFILDGFDEVYRELFTAGNELLRKLINVPRVFITARPRGVNRELFQDIHLELETIGFYPIQVKEYIEKHAGDHATEVHSFIERHPVVAGLARIPIQLDAICYSMMAGTLDGNSPPETMTELYHAIETSLWHKDVEMLEKRREGSDEPVLKHEAQASYPDDVKRLCQAEINALQALSFTGLFNSIVEFDPAFLRSFHDVQSNITSHLSTPKAQPWFTDLDKLSFLRTSDGPLTPATRSYHFLHLTFQELFAAQFFVQHWMLKKDLMVFDYEGKDTAPVGTEAFLLREKYNPSYDVFWRFVSGIIQLQRDERALCRFFQVMEQEPRDLLGPAHLRLTMHCLAEVNSRAYEPASFANIRQSVQTRMKGWLFLDCDISTKTVQRLVGEPEYPEELLREAAGMMGPDKASLRMSFVYGLSARPRVSPSLVDFVVEWSRQFIDDYNDELYEEEAFHLCLATTSLLWHAPRWTPSTFALFSKLLDHPDRHIYQHAAVTVWKVAENRTETEYSPLIVKGLIECLSVRNDDTRVSVLSLLRTILDLPAATCERLQQLARQRPLWLRAYEVVDTAPLYEQPEKMRKALVELAETAKVESIRLSVSDGVEGEETEAPLGDRAEIISNTLRRWKDEMYNSIYVAKLESIEDVLFQRLSRSNYSDEEFGTLTLDGFMVDTLFDILDTRKNGLSASHLEGLAKFLTSGGMYYDIFDMLFAYFRGQEDALAEVAAKLQRRRLDAPIVAPDAIFNSVAALLGGSGPLHKAVAAMIMDQHPRLPSCVWGNAT</sequence>
<dbReference type="PROSITE" id="PS50837">
    <property type="entry name" value="NACHT"/>
    <property type="match status" value="1"/>
</dbReference>
<dbReference type="Pfam" id="PF23948">
    <property type="entry name" value="ARM_5"/>
    <property type="match status" value="1"/>
</dbReference>
<dbReference type="PANTHER" id="PTHR46312:SF2">
    <property type="entry name" value="NUCLEOTIDE-BINDING OLIGOMERIZATION DOMAIN-CONTAINING PROTEIN 2-LIKE"/>
    <property type="match status" value="1"/>
</dbReference>
<dbReference type="InterPro" id="IPR007111">
    <property type="entry name" value="NACHT_NTPase"/>
</dbReference>
<feature type="domain" description="NACHT" evidence="1">
    <location>
        <begin position="479"/>
        <end position="595"/>
    </location>
</feature>
<name>A0A024S7X4_HYPJR</name>
<dbReference type="PANTHER" id="PTHR46312">
    <property type="entry name" value="NACHT DOMAIN-CONTAINING PROTEIN"/>
    <property type="match status" value="1"/>
</dbReference>
<dbReference type="Pfam" id="PF05729">
    <property type="entry name" value="NACHT"/>
    <property type="match status" value="1"/>
</dbReference>
<dbReference type="InterPro" id="IPR055496">
    <property type="entry name" value="DUF7068"/>
</dbReference>
<dbReference type="SUPFAM" id="SSF48371">
    <property type="entry name" value="ARM repeat"/>
    <property type="match status" value="2"/>
</dbReference>
<dbReference type="Gene3D" id="3.40.50.300">
    <property type="entry name" value="P-loop containing nucleotide triphosphate hydrolases"/>
    <property type="match status" value="1"/>
</dbReference>
<dbReference type="HOGENOM" id="CLU_003781_1_0_1"/>
<protein>
    <recommendedName>
        <fullName evidence="1">NACHT domain-containing protein</fullName>
    </recommendedName>
</protein>
<dbReference type="OrthoDB" id="427518at2759"/>
<dbReference type="KEGG" id="trr:M419DRAFT_9323"/>
<evidence type="ECO:0000313" key="3">
    <source>
        <dbReference type="Proteomes" id="UP000024376"/>
    </source>
</evidence>
<organism evidence="2 3">
    <name type="scientific">Hypocrea jecorina (strain ATCC 56765 / BCRC 32924 / NRRL 11460 / Rut C-30)</name>
    <name type="common">Trichoderma reesei</name>
    <dbReference type="NCBI Taxonomy" id="1344414"/>
    <lineage>
        <taxon>Eukaryota</taxon>
        <taxon>Fungi</taxon>
        <taxon>Dikarya</taxon>
        <taxon>Ascomycota</taxon>
        <taxon>Pezizomycotina</taxon>
        <taxon>Sordariomycetes</taxon>
        <taxon>Hypocreomycetidae</taxon>
        <taxon>Hypocreales</taxon>
        <taxon>Hypocreaceae</taxon>
        <taxon>Trichoderma</taxon>
    </lineage>
</organism>
<dbReference type="EMBL" id="KI911149">
    <property type="protein sequence ID" value="ETS01188.1"/>
    <property type="molecule type" value="Genomic_DNA"/>
</dbReference>
<proteinExistence type="predicted"/>
<dbReference type="InterPro" id="IPR016024">
    <property type="entry name" value="ARM-type_fold"/>
</dbReference>
<evidence type="ECO:0000313" key="2">
    <source>
        <dbReference type="EMBL" id="ETS01188.1"/>
    </source>
</evidence>
<dbReference type="Pfam" id="PF23238">
    <property type="entry name" value="DUF7068"/>
    <property type="match status" value="1"/>
</dbReference>
<reference evidence="3" key="1">
    <citation type="journal article" date="2013" name="Ind. Biotechnol.">
        <title>Comparative genomics analysis of Trichoderma reesei strains.</title>
        <authorList>
            <person name="Koike H."/>
            <person name="Aerts A."/>
            <person name="LaButti K."/>
            <person name="Grigoriev I.V."/>
            <person name="Baker S.E."/>
        </authorList>
    </citation>
    <scope>NUCLEOTIDE SEQUENCE [LARGE SCALE GENOMIC DNA]</scope>
    <source>
        <strain evidence="3">ATCC 56765 / BCRC 32924 / NRRL 11460 / Rut C-30</strain>
    </source>
</reference>
<dbReference type="Proteomes" id="UP000024376">
    <property type="component" value="Unassembled WGS sequence"/>
</dbReference>
<accession>A0A024S7X4</accession>